<gene>
    <name evidence="5" type="ORF">QN062_01970</name>
    <name evidence="4" type="ORF">QN216_05975</name>
    <name evidence="3" type="ORF">QN217_04475</name>
</gene>
<protein>
    <submittedName>
        <fullName evidence="5">DUF349 domain-containing protein</fullName>
    </submittedName>
</protein>
<name>A0AB39UQW6_9BIFI</name>
<organism evidence="5">
    <name type="scientific">Bifidobacterium fermentum</name>
    <dbReference type="NCBI Taxonomy" id="3059035"/>
    <lineage>
        <taxon>Bacteria</taxon>
        <taxon>Bacillati</taxon>
        <taxon>Actinomycetota</taxon>
        <taxon>Actinomycetes</taxon>
        <taxon>Bifidobacteriales</taxon>
        <taxon>Bifidobacteriaceae</taxon>
        <taxon>Bifidobacterium</taxon>
    </lineage>
</organism>
<evidence type="ECO:0000313" key="4">
    <source>
        <dbReference type="EMBL" id="XDS47909.1"/>
    </source>
</evidence>
<accession>A0AB39UQW6</accession>
<feature type="compositionally biased region" description="Polar residues" evidence="2">
    <location>
        <begin position="36"/>
        <end position="47"/>
    </location>
</feature>
<evidence type="ECO:0000313" key="3">
    <source>
        <dbReference type="EMBL" id="XDS47383.1"/>
    </source>
</evidence>
<feature type="coiled-coil region" evidence="1">
    <location>
        <begin position="174"/>
        <end position="208"/>
    </location>
</feature>
<feature type="region of interest" description="Disordered" evidence="2">
    <location>
        <begin position="1"/>
        <end position="70"/>
    </location>
</feature>
<dbReference type="EMBL" id="CP129682">
    <property type="protein sequence ID" value="XDS47909.1"/>
    <property type="molecule type" value="Genomic_DNA"/>
</dbReference>
<evidence type="ECO:0000313" key="5">
    <source>
        <dbReference type="EMBL" id="XDS50985.1"/>
    </source>
</evidence>
<keyword evidence="1" id="KW-0175">Coiled coil</keyword>
<sequence length="490" mass="54700">MADEAATTPVNTQTPQENDNNTASQGSSLKPAASNAEATKQPANTNVPKPHAPSPAALAKKQPAGKPTAPLAAVSYSNAAVEKAQSFGHVDDKGDVYVSENGTDRKVGEFPDAKPQEALTLYATRYLELKAKLDLFEARLQTATVKPHEIDESLKTLETETTEPQVVGDLAALHQQFEALKTAASAKKQELAEERRKAQDEAKKERTAIVEKAEKLAASLGDNTNWRSTADKFRALFDEWQNHQRTSIRIEKPDADALWKRFSSARTTFNQGRRKWAQQRDAEHSKAKEAKEAIIAEAESMKNSTDWGETSRSFNALMDRWKQAGRAGRHEDDDLWAKFRAAADTFFDARQSDRDQTSSDEKENLVKKEALVVKAEALLPVKDENAAKKARQQLATIQEEWDQIGYVPREDVHRIESRLDAVDKQIKSVEDAVWKQSDPEADARKSSFEDQLNSQLKELDDQIAASSDPQQIKKLQAEKATKEQWLNAIR</sequence>
<evidence type="ECO:0000256" key="2">
    <source>
        <dbReference type="SAM" id="MobiDB-lite"/>
    </source>
</evidence>
<dbReference type="KEGG" id="bfk:QN062_01970"/>
<dbReference type="InterPro" id="IPR007139">
    <property type="entry name" value="DUF349"/>
</dbReference>
<dbReference type="AlphaFoldDB" id="A0AB39UQW6"/>
<proteinExistence type="predicted"/>
<dbReference type="EMBL" id="CP129675">
    <property type="protein sequence ID" value="XDS47383.1"/>
    <property type="molecule type" value="Genomic_DNA"/>
</dbReference>
<feature type="compositionally biased region" description="Polar residues" evidence="2">
    <location>
        <begin position="8"/>
        <end position="28"/>
    </location>
</feature>
<dbReference type="Pfam" id="PF03993">
    <property type="entry name" value="DUF349"/>
    <property type="match status" value="3"/>
</dbReference>
<dbReference type="RefSeq" id="WP_369341947.1">
    <property type="nucleotide sequence ID" value="NZ_CP129675.1"/>
</dbReference>
<reference evidence="5" key="1">
    <citation type="submission" date="2023-07" db="EMBL/GenBank/DDBJ databases">
        <title>Bifidobacterium aquikefiriaerophilum sp. nov. and Bifidobacterium eccum sp. nov., isolated from water kefir.</title>
        <authorList>
            <person name="Breselge S."/>
            <person name="Bellassi P."/>
            <person name="Barcenilla C."/>
            <person name="Alvarez-Ordonez A."/>
            <person name="Morelli L."/>
            <person name="Cotter P.D."/>
        </authorList>
    </citation>
    <scope>NUCLEOTIDE SEQUENCE</scope>
    <source>
        <strain evidence="5">WK012_4_13</strain>
        <strain evidence="4">WK013_4_14</strain>
        <strain evidence="3">WK048_4_13</strain>
    </source>
</reference>
<dbReference type="EMBL" id="CP129683">
    <property type="protein sequence ID" value="XDS50985.1"/>
    <property type="molecule type" value="Genomic_DNA"/>
</dbReference>
<evidence type="ECO:0000256" key="1">
    <source>
        <dbReference type="SAM" id="Coils"/>
    </source>
</evidence>